<dbReference type="GO" id="GO:0006313">
    <property type="term" value="P:DNA transposition"/>
    <property type="evidence" value="ECO:0007669"/>
    <property type="project" value="InterPro"/>
</dbReference>
<proteinExistence type="predicted"/>
<dbReference type="InterPro" id="IPR002492">
    <property type="entry name" value="Transposase_Tc1-like"/>
</dbReference>
<keyword evidence="3" id="KW-1185">Reference proteome</keyword>
<evidence type="ECO:0000313" key="2">
    <source>
        <dbReference type="Ensembl" id="ENSELUP00000087760.1"/>
    </source>
</evidence>
<dbReference type="Gene3D" id="3.30.420.10">
    <property type="entry name" value="Ribonuclease H-like superfamily/Ribonuclease H"/>
    <property type="match status" value="1"/>
</dbReference>
<dbReference type="GO" id="GO:0003677">
    <property type="term" value="F:DNA binding"/>
    <property type="evidence" value="ECO:0007669"/>
    <property type="project" value="InterPro"/>
</dbReference>
<dbReference type="Ensembl" id="ENSELUT00000095184.1">
    <property type="protein sequence ID" value="ENSELUP00000087760.1"/>
    <property type="gene ID" value="ENSELUG00000036987.1"/>
</dbReference>
<dbReference type="Gene3D" id="1.10.10.10">
    <property type="entry name" value="Winged helix-like DNA-binding domain superfamily/Winged helix DNA-binding domain"/>
    <property type="match status" value="1"/>
</dbReference>
<dbReference type="AlphaFoldDB" id="A0AAY5KHK9"/>
<feature type="domain" description="Transposase Tc1-like" evidence="1">
    <location>
        <begin position="70"/>
        <end position="122"/>
    </location>
</feature>
<evidence type="ECO:0000313" key="3">
    <source>
        <dbReference type="Proteomes" id="UP000265140"/>
    </source>
</evidence>
<name>A0AAY5KHK9_ESOLU</name>
<reference evidence="2 3" key="1">
    <citation type="submission" date="2020-02" db="EMBL/GenBank/DDBJ databases">
        <title>Esox lucius (northern pike) genome, fEsoLuc1, primary haplotype.</title>
        <authorList>
            <person name="Myers G."/>
            <person name="Karagic N."/>
            <person name="Meyer A."/>
            <person name="Pippel M."/>
            <person name="Reichard M."/>
            <person name="Winkler S."/>
            <person name="Tracey A."/>
            <person name="Sims Y."/>
            <person name="Howe K."/>
            <person name="Rhie A."/>
            <person name="Formenti G."/>
            <person name="Durbin R."/>
            <person name="Fedrigo O."/>
            <person name="Jarvis E.D."/>
        </authorList>
    </citation>
    <scope>NUCLEOTIDE SEQUENCE [LARGE SCALE GENOMIC DNA]</scope>
</reference>
<organism evidence="2 3">
    <name type="scientific">Esox lucius</name>
    <name type="common">Northern pike</name>
    <dbReference type="NCBI Taxonomy" id="8010"/>
    <lineage>
        <taxon>Eukaryota</taxon>
        <taxon>Metazoa</taxon>
        <taxon>Chordata</taxon>
        <taxon>Craniata</taxon>
        <taxon>Vertebrata</taxon>
        <taxon>Euteleostomi</taxon>
        <taxon>Actinopterygii</taxon>
        <taxon>Neopterygii</taxon>
        <taxon>Teleostei</taxon>
        <taxon>Protacanthopterygii</taxon>
        <taxon>Esociformes</taxon>
        <taxon>Esocidae</taxon>
        <taxon>Esox</taxon>
    </lineage>
</organism>
<dbReference type="InterPro" id="IPR036388">
    <property type="entry name" value="WH-like_DNA-bd_sf"/>
</dbReference>
<dbReference type="GO" id="GO:0015074">
    <property type="term" value="P:DNA integration"/>
    <property type="evidence" value="ECO:0007669"/>
    <property type="project" value="InterPro"/>
</dbReference>
<gene>
    <name evidence="2" type="primary">TAFA3</name>
</gene>
<dbReference type="GeneTree" id="ENSGT00940000177629"/>
<reference evidence="2" key="2">
    <citation type="submission" date="2025-08" db="UniProtKB">
        <authorList>
            <consortium name="Ensembl"/>
        </authorList>
    </citation>
    <scope>IDENTIFICATION</scope>
</reference>
<dbReference type="Pfam" id="PF01498">
    <property type="entry name" value="HTH_Tnp_Tc3_2"/>
    <property type="match status" value="1"/>
</dbReference>
<dbReference type="InterPro" id="IPR036397">
    <property type="entry name" value="RNaseH_sf"/>
</dbReference>
<accession>A0AAY5KHK9</accession>
<reference evidence="2" key="3">
    <citation type="submission" date="2025-09" db="UniProtKB">
        <authorList>
            <consortium name="Ensembl"/>
        </authorList>
    </citation>
    <scope>IDENTIFICATION</scope>
</reference>
<protein>
    <recommendedName>
        <fullName evidence="1">Transposase Tc1-like domain-containing protein</fullName>
    </recommendedName>
</protein>
<dbReference type="Proteomes" id="UP000265140">
    <property type="component" value="Chromosome 8"/>
</dbReference>
<sequence>IVRANLFSQKRIITLHKRGQGYKRIRKSLLLSRNTVAKVIQKFKKDVLVTSPLKCSGWPRKPPPPPILAKAVASQTEVIVSSHTMKFTLHRSESHGCRQRRKQLLKPKHKKDRIAFAKAHVDKSEDFCGSTLWCDETKVNLFGSDGIQNKCTVKYGGGEVLVWGCMCAKWNRIDVTVC</sequence>
<evidence type="ECO:0000259" key="1">
    <source>
        <dbReference type="Pfam" id="PF01498"/>
    </source>
</evidence>